<gene>
    <name evidence="2" type="ORF">ANME2D_00052</name>
</gene>
<dbReference type="PANTHER" id="PTHR36507">
    <property type="entry name" value="BLL1555 PROTEIN"/>
    <property type="match status" value="1"/>
</dbReference>
<dbReference type="PANTHER" id="PTHR36507:SF1">
    <property type="entry name" value="BLL1555 PROTEIN"/>
    <property type="match status" value="1"/>
</dbReference>
<evidence type="ECO:0000256" key="1">
    <source>
        <dbReference type="SAM" id="Phobius"/>
    </source>
</evidence>
<comment type="caution">
    <text evidence="2">The sequence shown here is derived from an EMBL/GenBank/DDBJ whole genome shotgun (WGS) entry which is preliminary data.</text>
</comment>
<dbReference type="RefSeq" id="WP_052368479.1">
    <property type="nucleotide sequence ID" value="NZ_JMIY01000001.1"/>
</dbReference>
<evidence type="ECO:0008006" key="4">
    <source>
        <dbReference type="Google" id="ProtNLM"/>
    </source>
</evidence>
<dbReference type="InterPro" id="IPR008972">
    <property type="entry name" value="Cupredoxin"/>
</dbReference>
<name>A0A062V8Z8_9EURY</name>
<dbReference type="InterPro" id="IPR052721">
    <property type="entry name" value="ET_Amicyanin"/>
</dbReference>
<evidence type="ECO:0000313" key="3">
    <source>
        <dbReference type="Proteomes" id="UP000027153"/>
    </source>
</evidence>
<dbReference type="Gene3D" id="2.60.40.420">
    <property type="entry name" value="Cupredoxins - blue copper proteins"/>
    <property type="match status" value="1"/>
</dbReference>
<keyword evidence="1" id="KW-1133">Transmembrane helix</keyword>
<reference evidence="2 3" key="1">
    <citation type="journal article" date="2013" name="Nature">
        <title>Anaerobic oxidation of methane coupled to nitrate reduction in a novel archaeal lineage.</title>
        <authorList>
            <person name="Haroon M.F."/>
            <person name="Hu S."/>
            <person name="Shi Y."/>
            <person name="Imelfort M."/>
            <person name="Keller J."/>
            <person name="Hugenholtz P."/>
            <person name="Yuan Z."/>
            <person name="Tyson G.W."/>
        </authorList>
    </citation>
    <scope>NUCLEOTIDE SEQUENCE [LARGE SCALE GENOMIC DNA]</scope>
    <source>
        <strain evidence="2 3">ANME-2d</strain>
    </source>
</reference>
<accession>A0A062V8Z8</accession>
<evidence type="ECO:0000313" key="2">
    <source>
        <dbReference type="EMBL" id="KCZ72993.1"/>
    </source>
</evidence>
<organism evidence="2 3">
    <name type="scientific">Candidatus Methanoperedens nitratireducens</name>
    <dbReference type="NCBI Taxonomy" id="1392998"/>
    <lineage>
        <taxon>Archaea</taxon>
        <taxon>Methanobacteriati</taxon>
        <taxon>Methanobacteriota</taxon>
        <taxon>Stenosarchaea group</taxon>
        <taxon>Methanomicrobia</taxon>
        <taxon>Methanosarcinales</taxon>
        <taxon>ANME-2 cluster</taxon>
        <taxon>Candidatus Methanoperedentaceae</taxon>
        <taxon>Candidatus Methanoperedens</taxon>
    </lineage>
</organism>
<dbReference type="AlphaFoldDB" id="A0A062V8Z8"/>
<dbReference type="Proteomes" id="UP000027153">
    <property type="component" value="Unassembled WGS sequence"/>
</dbReference>
<protein>
    <recommendedName>
        <fullName evidence="4">Plastocyanin</fullName>
    </recommendedName>
</protein>
<proteinExistence type="predicted"/>
<keyword evidence="1" id="KW-0812">Transmembrane</keyword>
<dbReference type="EMBL" id="JMIY01000001">
    <property type="protein sequence ID" value="KCZ72993.1"/>
    <property type="molecule type" value="Genomic_DNA"/>
</dbReference>
<keyword evidence="1" id="KW-0472">Membrane</keyword>
<dbReference type="OrthoDB" id="11088at2157"/>
<feature type="transmembrane region" description="Helical" evidence="1">
    <location>
        <begin position="80"/>
        <end position="101"/>
    </location>
</feature>
<sequence length="228" mass="24908">MEDRCPKCNGSLITKTIKKELGLDSIDYPVIQVCPKCNWTRDLTGAGDIGSTTVGFDDEISHIADSLPRAQQKPYSPGKLLVLALAILVLGGIVWAGYYYYSVTSEHPASTPAPAPVPDITGIPQASVITDMPVPEATPTGEKVPVKLDRKRGFFSLPQGIYKIKPGDEVVWTNEGIDPLTLVSSDGLFEARLLDNDKRTNYTFKKPGTYNFYLKENESLTGTIIVET</sequence>
<dbReference type="SUPFAM" id="SSF49503">
    <property type="entry name" value="Cupredoxins"/>
    <property type="match status" value="1"/>
</dbReference>
<keyword evidence="3" id="KW-1185">Reference proteome</keyword>